<dbReference type="PATRIC" id="fig|1561003.3.peg.468"/>
<dbReference type="Proteomes" id="UP000198651">
    <property type="component" value="Chromosome I"/>
</dbReference>
<evidence type="ECO:0000256" key="11">
    <source>
        <dbReference type="PIRSR" id="PIRSR006268-2"/>
    </source>
</evidence>
<keyword evidence="12" id="KW-0997">Cell inner membrane</keyword>
<accession>A0A0S4M7C3</accession>
<evidence type="ECO:0000313" key="14">
    <source>
        <dbReference type="Proteomes" id="UP000198651"/>
    </source>
</evidence>
<dbReference type="RefSeq" id="WP_157722237.1">
    <property type="nucleotide sequence ID" value="NZ_LN906597.1"/>
</dbReference>
<comment type="function">
    <text evidence="12">Flavin transferase that catalyzes the transfer of the FMN moiety of FAD and its covalent binding to the hydroxyl group of a threonine residue in a target flavoprotein.</text>
</comment>
<dbReference type="EMBL" id="LN906597">
    <property type="protein sequence ID" value="CUT17300.1"/>
    <property type="molecule type" value="Genomic_DNA"/>
</dbReference>
<dbReference type="GO" id="GO:0046872">
    <property type="term" value="F:metal ion binding"/>
    <property type="evidence" value="ECO:0007669"/>
    <property type="project" value="UniProtKB-UniRule"/>
</dbReference>
<dbReference type="OrthoDB" id="9778595at2"/>
<dbReference type="AlphaFoldDB" id="A0A0S4M7C3"/>
<organism evidence="13 14">
    <name type="scientific">Candidatus Ichthyocystis hellenicum</name>
    <dbReference type="NCBI Taxonomy" id="1561003"/>
    <lineage>
        <taxon>Bacteria</taxon>
        <taxon>Pseudomonadati</taxon>
        <taxon>Pseudomonadota</taxon>
        <taxon>Betaproteobacteria</taxon>
        <taxon>Burkholderiales</taxon>
        <taxon>Candidatus Ichthyocystis</taxon>
    </lineage>
</organism>
<evidence type="ECO:0000256" key="3">
    <source>
        <dbReference type="ARBA" id="ARBA00022630"/>
    </source>
</evidence>
<dbReference type="PROSITE" id="PS51257">
    <property type="entry name" value="PROKAR_LIPOPROTEIN"/>
    <property type="match status" value="1"/>
</dbReference>
<keyword evidence="5 10" id="KW-0479">Metal-binding</keyword>
<comment type="similarity">
    <text evidence="10 12">Belongs to the ApbE family.</text>
</comment>
<dbReference type="EC" id="2.7.1.180" evidence="1 10"/>
<evidence type="ECO:0000256" key="4">
    <source>
        <dbReference type="ARBA" id="ARBA00022679"/>
    </source>
</evidence>
<evidence type="ECO:0000256" key="12">
    <source>
        <dbReference type="RuleBase" id="RU363002"/>
    </source>
</evidence>
<keyword evidence="14" id="KW-1185">Reference proteome</keyword>
<keyword evidence="3 10" id="KW-0285">Flavoprotein</keyword>
<evidence type="ECO:0000256" key="7">
    <source>
        <dbReference type="ARBA" id="ARBA00022842"/>
    </source>
</evidence>
<evidence type="ECO:0000256" key="2">
    <source>
        <dbReference type="ARBA" id="ARBA00016337"/>
    </source>
</evidence>
<dbReference type="Pfam" id="PF02424">
    <property type="entry name" value="ApbE"/>
    <property type="match status" value="1"/>
</dbReference>
<keyword evidence="7 10" id="KW-0460">Magnesium</keyword>
<comment type="catalytic activity">
    <reaction evidence="9 10 12">
        <text>L-threonyl-[protein] + FAD = FMN-L-threonyl-[protein] + AMP + H(+)</text>
        <dbReference type="Rhea" id="RHEA:36847"/>
        <dbReference type="Rhea" id="RHEA-COMP:11060"/>
        <dbReference type="Rhea" id="RHEA-COMP:11061"/>
        <dbReference type="ChEBI" id="CHEBI:15378"/>
        <dbReference type="ChEBI" id="CHEBI:30013"/>
        <dbReference type="ChEBI" id="CHEBI:57692"/>
        <dbReference type="ChEBI" id="CHEBI:74257"/>
        <dbReference type="ChEBI" id="CHEBI:456215"/>
        <dbReference type="EC" id="2.7.1.180"/>
    </reaction>
</comment>
<keyword evidence="12" id="KW-0472">Membrane</keyword>
<evidence type="ECO:0000256" key="5">
    <source>
        <dbReference type="ARBA" id="ARBA00022723"/>
    </source>
</evidence>
<dbReference type="SUPFAM" id="SSF143631">
    <property type="entry name" value="ApbE-like"/>
    <property type="match status" value="1"/>
</dbReference>
<dbReference type="GO" id="GO:0016740">
    <property type="term" value="F:transferase activity"/>
    <property type="evidence" value="ECO:0007669"/>
    <property type="project" value="UniProtKB-UniRule"/>
</dbReference>
<keyword evidence="6 10" id="KW-0274">FAD</keyword>
<comment type="subcellular location">
    <subcellularLocation>
        <location evidence="12">Cell inner membrane</location>
        <topology evidence="12">Lipid-anchor</topology>
        <orientation evidence="12">Periplasmic side</orientation>
    </subcellularLocation>
</comment>
<evidence type="ECO:0000256" key="9">
    <source>
        <dbReference type="ARBA" id="ARBA00048540"/>
    </source>
</evidence>
<reference evidence="14" key="1">
    <citation type="submission" date="2015-11" db="EMBL/GenBank/DDBJ databases">
        <authorList>
            <person name="Seth-Smith H.M.B."/>
        </authorList>
    </citation>
    <scope>NUCLEOTIDE SEQUENCE [LARGE SCALE GENOMIC DNA]</scope>
    <source>
        <strain evidence="14">2013Ark11</strain>
    </source>
</reference>
<comment type="cofactor">
    <cofactor evidence="11">
        <name>Mg(2+)</name>
        <dbReference type="ChEBI" id="CHEBI:18420"/>
    </cofactor>
    <cofactor evidence="11">
        <name>Mn(2+)</name>
        <dbReference type="ChEBI" id="CHEBI:29035"/>
    </cofactor>
    <text evidence="11">Magnesium. Can also use manganese.</text>
</comment>
<evidence type="ECO:0000256" key="10">
    <source>
        <dbReference type="PIRNR" id="PIRNR006268"/>
    </source>
</evidence>
<feature type="binding site" evidence="11">
    <location>
        <position position="176"/>
    </location>
    <ligand>
        <name>Mg(2+)</name>
        <dbReference type="ChEBI" id="CHEBI:18420"/>
    </ligand>
</feature>
<gene>
    <name evidence="13" type="ORF">Ark11_0451</name>
</gene>
<keyword evidence="4 10" id="KW-0808">Transferase</keyword>
<dbReference type="InterPro" id="IPR003374">
    <property type="entry name" value="ApbE-like_sf"/>
</dbReference>
<dbReference type="PANTHER" id="PTHR30040:SF2">
    <property type="entry name" value="FAD:PROTEIN FMN TRANSFERASE"/>
    <property type="match status" value="1"/>
</dbReference>
<evidence type="ECO:0000256" key="6">
    <source>
        <dbReference type="ARBA" id="ARBA00022827"/>
    </source>
</evidence>
<evidence type="ECO:0000256" key="1">
    <source>
        <dbReference type="ARBA" id="ARBA00011955"/>
    </source>
</evidence>
<evidence type="ECO:0000313" key="13">
    <source>
        <dbReference type="EMBL" id="CUT17300.1"/>
    </source>
</evidence>
<keyword evidence="12" id="KW-1003">Cell membrane</keyword>
<dbReference type="PIRSF" id="PIRSF006268">
    <property type="entry name" value="ApbE"/>
    <property type="match status" value="1"/>
</dbReference>
<dbReference type="STRING" id="1561003.Ark11_0451"/>
<name>A0A0S4M7C3_9BURK</name>
<dbReference type="InterPro" id="IPR024932">
    <property type="entry name" value="ApbE"/>
</dbReference>
<feature type="binding site" evidence="11">
    <location>
        <position position="291"/>
    </location>
    <ligand>
        <name>Mg(2+)</name>
        <dbReference type="ChEBI" id="CHEBI:18420"/>
    </ligand>
</feature>
<keyword evidence="12 13" id="KW-0449">Lipoprotein</keyword>
<protein>
    <recommendedName>
        <fullName evidence="2 10">FAD:protein FMN transferase</fullName>
        <ecNumber evidence="1 10">2.7.1.180</ecNumber>
    </recommendedName>
    <alternativeName>
        <fullName evidence="8 10">Flavin transferase</fullName>
    </alternativeName>
</protein>
<dbReference type="PANTHER" id="PTHR30040">
    <property type="entry name" value="THIAMINE BIOSYNTHESIS LIPOPROTEIN APBE"/>
    <property type="match status" value="1"/>
</dbReference>
<evidence type="ECO:0000256" key="8">
    <source>
        <dbReference type="ARBA" id="ARBA00031306"/>
    </source>
</evidence>
<sequence length="348" mass="38550">MKKLRSCVVLVFLFFIAGCDSDNIVERKSFVFGTLVEIIVYGVNDNQANRAIDEVMHDFDYLHHKFHPWDKAAGSELVLLNEHIASGKPLKVSADMASMIRDMQYYERVTQGFFNAAIGLIVDLWGFHASHFVSHLPAPEDVSFLVSQKPSAQDLVIDSQGYVRSSSRFVSLDDGGYAKGLALDRAVVIMKRHHIKNSLINIGGNVIAMGGKGGNGWLIGIRDPRSSHAFAVIQLQDGEAIGTSGDYNRSFYYKGVRYCHVINPFSGYPPGGVESVTVLIEKGRRAGVESDVMSKPLFLSPPARWLEMARSLGIKFAVRVYNGKYEMTSDLAKRAIFIDPKVSVVDLQ</sequence>
<dbReference type="GO" id="GO:0005886">
    <property type="term" value="C:plasma membrane"/>
    <property type="evidence" value="ECO:0007669"/>
    <property type="project" value="UniProtKB-SubCell"/>
</dbReference>
<proteinExistence type="inferred from homology"/>
<dbReference type="Gene3D" id="3.10.520.10">
    <property type="entry name" value="ApbE-like domains"/>
    <property type="match status" value="1"/>
</dbReference>